<comment type="caution">
    <text evidence="9">The sequence shown here is derived from an EMBL/GenBank/DDBJ whole genome shotgun (WGS) entry which is preliminary data.</text>
</comment>
<dbReference type="Pfam" id="PF00209">
    <property type="entry name" value="SNF"/>
    <property type="match status" value="1"/>
</dbReference>
<name>A0AAQ4EBW0_AMBAM</name>
<sequence>MLSTLLQAAFVEVAMSTLMDAYPSLQGRRLICTAALCATLFTLSVPAATGGGMYMINLVDSVTYLDLVPWVALAEMILIVYGYGEADDSL</sequence>
<dbReference type="AlphaFoldDB" id="A0AAQ4EBW0"/>
<dbReference type="PANTHER" id="PTHR11616:SF241">
    <property type="entry name" value="SODIUM- AND CHLORIDE-DEPENDENT GLYCINE TRANSPORTER 2"/>
    <property type="match status" value="1"/>
</dbReference>
<evidence type="ECO:0000256" key="7">
    <source>
        <dbReference type="ARBA" id="ARBA00023136"/>
    </source>
</evidence>
<evidence type="ECO:0000313" key="10">
    <source>
        <dbReference type="Proteomes" id="UP001321473"/>
    </source>
</evidence>
<dbReference type="InterPro" id="IPR037272">
    <property type="entry name" value="SNS_sf"/>
</dbReference>
<evidence type="ECO:0000256" key="6">
    <source>
        <dbReference type="ARBA" id="ARBA00022989"/>
    </source>
</evidence>
<protein>
    <submittedName>
        <fullName evidence="9">Uncharacterized protein</fullName>
    </submittedName>
</protein>
<proteinExistence type="inferred from homology"/>
<keyword evidence="10" id="KW-1185">Reference proteome</keyword>
<keyword evidence="3" id="KW-0813">Transport</keyword>
<keyword evidence="5" id="KW-0769">Symport</keyword>
<dbReference type="GO" id="GO:0005283">
    <property type="term" value="F:amino acid:sodium symporter activity"/>
    <property type="evidence" value="ECO:0007669"/>
    <property type="project" value="TreeGrafter"/>
</dbReference>
<comment type="similarity">
    <text evidence="2">Belongs to the sodium:neurotransmitter symporter (SNF) (TC 2.A.22) family.</text>
</comment>
<evidence type="ECO:0000256" key="3">
    <source>
        <dbReference type="ARBA" id="ARBA00022448"/>
    </source>
</evidence>
<evidence type="ECO:0000256" key="4">
    <source>
        <dbReference type="ARBA" id="ARBA00022692"/>
    </source>
</evidence>
<comment type="subcellular location">
    <subcellularLocation>
        <location evidence="1">Membrane</location>
        <topology evidence="1">Multi-pass membrane protein</topology>
    </subcellularLocation>
</comment>
<feature type="transmembrane region" description="Helical" evidence="8">
    <location>
        <begin position="67"/>
        <end position="84"/>
    </location>
</feature>
<feature type="transmembrane region" description="Helical" evidence="8">
    <location>
        <begin position="30"/>
        <end position="55"/>
    </location>
</feature>
<dbReference type="GO" id="GO:0089718">
    <property type="term" value="P:amino acid import across plasma membrane"/>
    <property type="evidence" value="ECO:0007669"/>
    <property type="project" value="TreeGrafter"/>
</dbReference>
<gene>
    <name evidence="9" type="ORF">V5799_024674</name>
</gene>
<reference evidence="9 10" key="1">
    <citation type="journal article" date="2023" name="Arcadia Sci">
        <title>De novo assembly of a long-read Amblyomma americanum tick genome.</title>
        <authorList>
            <person name="Chou S."/>
            <person name="Poskanzer K.E."/>
            <person name="Rollins M."/>
            <person name="Thuy-Boun P.S."/>
        </authorList>
    </citation>
    <scope>NUCLEOTIDE SEQUENCE [LARGE SCALE GENOMIC DNA]</scope>
    <source>
        <strain evidence="9">F_SG_1</strain>
        <tissue evidence="9">Salivary glands</tissue>
    </source>
</reference>
<dbReference type="EMBL" id="JARKHS020018852">
    <property type="protein sequence ID" value="KAK8772083.1"/>
    <property type="molecule type" value="Genomic_DNA"/>
</dbReference>
<keyword evidence="6 8" id="KW-1133">Transmembrane helix</keyword>
<evidence type="ECO:0000256" key="5">
    <source>
        <dbReference type="ARBA" id="ARBA00022847"/>
    </source>
</evidence>
<dbReference type="Proteomes" id="UP001321473">
    <property type="component" value="Unassembled WGS sequence"/>
</dbReference>
<evidence type="ECO:0000313" key="9">
    <source>
        <dbReference type="EMBL" id="KAK8772083.1"/>
    </source>
</evidence>
<dbReference type="GO" id="GO:0005886">
    <property type="term" value="C:plasma membrane"/>
    <property type="evidence" value="ECO:0007669"/>
    <property type="project" value="TreeGrafter"/>
</dbReference>
<keyword evidence="7 8" id="KW-0472">Membrane</keyword>
<evidence type="ECO:0000256" key="8">
    <source>
        <dbReference type="SAM" id="Phobius"/>
    </source>
</evidence>
<evidence type="ECO:0000256" key="1">
    <source>
        <dbReference type="ARBA" id="ARBA00004141"/>
    </source>
</evidence>
<organism evidence="9 10">
    <name type="scientific">Amblyomma americanum</name>
    <name type="common">Lone star tick</name>
    <dbReference type="NCBI Taxonomy" id="6943"/>
    <lineage>
        <taxon>Eukaryota</taxon>
        <taxon>Metazoa</taxon>
        <taxon>Ecdysozoa</taxon>
        <taxon>Arthropoda</taxon>
        <taxon>Chelicerata</taxon>
        <taxon>Arachnida</taxon>
        <taxon>Acari</taxon>
        <taxon>Parasitiformes</taxon>
        <taxon>Ixodida</taxon>
        <taxon>Ixodoidea</taxon>
        <taxon>Ixodidae</taxon>
        <taxon>Amblyomminae</taxon>
        <taxon>Amblyomma</taxon>
    </lineage>
</organism>
<dbReference type="InterPro" id="IPR000175">
    <property type="entry name" value="Na/ntran_symport"/>
</dbReference>
<evidence type="ECO:0000256" key="2">
    <source>
        <dbReference type="ARBA" id="ARBA00006459"/>
    </source>
</evidence>
<accession>A0AAQ4EBW0</accession>
<dbReference type="PANTHER" id="PTHR11616">
    <property type="entry name" value="SODIUM/CHLORIDE DEPENDENT TRANSPORTER"/>
    <property type="match status" value="1"/>
</dbReference>
<keyword evidence="4 8" id="KW-0812">Transmembrane</keyword>
<dbReference type="SUPFAM" id="SSF161070">
    <property type="entry name" value="SNF-like"/>
    <property type="match status" value="1"/>
</dbReference>
<dbReference type="PROSITE" id="PS50267">
    <property type="entry name" value="NA_NEUROTRAN_SYMP_3"/>
    <property type="match status" value="1"/>
</dbReference>